<accession>A0A3S9B7T0</accession>
<organism evidence="2 3">
    <name type="scientific">Georhizobium profundi</name>
    <dbReference type="NCBI Taxonomy" id="2341112"/>
    <lineage>
        <taxon>Bacteria</taxon>
        <taxon>Pseudomonadati</taxon>
        <taxon>Pseudomonadota</taxon>
        <taxon>Alphaproteobacteria</taxon>
        <taxon>Hyphomicrobiales</taxon>
        <taxon>Rhizobiaceae</taxon>
        <taxon>Georhizobium</taxon>
    </lineage>
</organism>
<evidence type="ECO:0008006" key="4">
    <source>
        <dbReference type="Google" id="ProtNLM"/>
    </source>
</evidence>
<evidence type="ECO:0000313" key="3">
    <source>
        <dbReference type="Proteomes" id="UP000268192"/>
    </source>
</evidence>
<dbReference type="EMBL" id="CP032509">
    <property type="protein sequence ID" value="AZN73003.1"/>
    <property type="molecule type" value="Genomic_DNA"/>
</dbReference>
<evidence type="ECO:0000313" key="2">
    <source>
        <dbReference type="EMBL" id="AZN73003.1"/>
    </source>
</evidence>
<protein>
    <recommendedName>
        <fullName evidence="4">Hypervirulence associated protein TUDOR domain-containing protein</fullName>
    </recommendedName>
</protein>
<reference evidence="2 3" key="1">
    <citation type="submission" date="2018-09" db="EMBL/GenBank/DDBJ databases">
        <title>Marinorhizobium profundi gen. nov., sp. nov., isolated from a deep-sea sediment sample from the New Britain Trench and proposal of Marinorhizobiaceae fam. nov. in the order Rhizobiales of the class Alphaproteobacteria.</title>
        <authorList>
            <person name="Cao J."/>
        </authorList>
    </citation>
    <scope>NUCLEOTIDE SEQUENCE [LARGE SCALE GENOMIC DNA]</scope>
    <source>
        <strain evidence="2 3">WS11</strain>
    </source>
</reference>
<dbReference type="RefSeq" id="WP_126011472.1">
    <property type="nucleotide sequence ID" value="NZ_CP032509.1"/>
</dbReference>
<sequence length="98" mass="10980">MTTPSIGRPQARQVQRQVAAHRFVIGQVVQIKSGLARSQTPATTYHVTATLPPRGNSLQYRIRNDEERHERVVTQDDIEAADDQQNTSTLSERTFGHG</sequence>
<keyword evidence="3" id="KW-1185">Reference proteome</keyword>
<name>A0A3S9B7T0_9HYPH</name>
<evidence type="ECO:0000256" key="1">
    <source>
        <dbReference type="SAM" id="MobiDB-lite"/>
    </source>
</evidence>
<dbReference type="KEGG" id="abaw:D5400_18445"/>
<gene>
    <name evidence="2" type="ORF">D5400_18445</name>
</gene>
<dbReference type="AlphaFoldDB" id="A0A3S9B7T0"/>
<dbReference type="Proteomes" id="UP000268192">
    <property type="component" value="Chromosome"/>
</dbReference>
<dbReference type="OrthoDB" id="8020021at2"/>
<proteinExistence type="predicted"/>
<feature type="compositionally biased region" description="Polar residues" evidence="1">
    <location>
        <begin position="83"/>
        <end position="92"/>
    </location>
</feature>
<feature type="region of interest" description="Disordered" evidence="1">
    <location>
        <begin position="68"/>
        <end position="98"/>
    </location>
</feature>